<comment type="similarity">
    <text evidence="2">Belongs to the FliJ family.</text>
</comment>
<keyword evidence="4" id="KW-0813">Transport</keyword>
<keyword evidence="6" id="KW-0145">Chemotaxis</keyword>
<reference evidence="12" key="1">
    <citation type="journal article" date="2000" name="J. Bacteriol.">
        <title>Role of FliJ in flagellar protein export in Salmonella.</title>
        <authorList>
            <person name="Minamino T."/>
            <person name="Chu R."/>
            <person name="Yamaguchi S."/>
            <person name="Macnab R.M."/>
        </authorList>
    </citation>
    <scope>NUCLEOTIDE SEQUENCE</scope>
</reference>
<evidence type="ECO:0000256" key="1">
    <source>
        <dbReference type="ARBA" id="ARBA00004413"/>
    </source>
</evidence>
<keyword evidence="12" id="KW-0969">Cilium</keyword>
<evidence type="ECO:0000313" key="11">
    <source>
        <dbReference type="Proteomes" id="UP000675920"/>
    </source>
</evidence>
<dbReference type="NCBIfam" id="TIGR02473">
    <property type="entry name" value="flagell_FliJ"/>
    <property type="match status" value="1"/>
</dbReference>
<organism evidence="11 12">
    <name type="scientific">Derxia gummosa DSM 723</name>
    <dbReference type="NCBI Taxonomy" id="1121388"/>
    <lineage>
        <taxon>Bacteria</taxon>
        <taxon>Pseudomonadati</taxon>
        <taxon>Pseudomonadota</taxon>
        <taxon>Betaproteobacteria</taxon>
        <taxon>Burkholderiales</taxon>
        <taxon>Alcaligenaceae</taxon>
        <taxon>Derxia</taxon>
    </lineage>
</organism>
<keyword evidence="7" id="KW-1005">Bacterial flagellum biogenesis</keyword>
<keyword evidence="9" id="KW-0472">Membrane</keyword>
<evidence type="ECO:0000256" key="6">
    <source>
        <dbReference type="ARBA" id="ARBA00022500"/>
    </source>
</evidence>
<evidence type="ECO:0000256" key="5">
    <source>
        <dbReference type="ARBA" id="ARBA00022475"/>
    </source>
</evidence>
<evidence type="ECO:0000256" key="9">
    <source>
        <dbReference type="ARBA" id="ARBA00023136"/>
    </source>
</evidence>
<dbReference type="GO" id="GO:0006935">
    <property type="term" value="P:chemotaxis"/>
    <property type="evidence" value="ECO:0007669"/>
    <property type="project" value="UniProtKB-KW"/>
</dbReference>
<keyword evidence="5" id="KW-1003">Cell membrane</keyword>
<reference evidence="12" key="2">
    <citation type="submission" date="2025-08" db="UniProtKB">
        <authorList>
            <consortium name="RefSeq"/>
        </authorList>
    </citation>
    <scope>IDENTIFICATION</scope>
</reference>
<dbReference type="RefSeq" id="WP_028312540.1">
    <property type="nucleotide sequence ID" value="NZ_KI519499.1"/>
</dbReference>
<dbReference type="OrthoDB" id="6465096at2"/>
<evidence type="ECO:0000256" key="8">
    <source>
        <dbReference type="ARBA" id="ARBA00022927"/>
    </source>
</evidence>
<dbReference type="InterPro" id="IPR052570">
    <property type="entry name" value="FliJ"/>
</dbReference>
<keyword evidence="12" id="KW-0282">Flagellum</keyword>
<protein>
    <recommendedName>
        <fullName evidence="3">Flagellar FliJ protein</fullName>
    </recommendedName>
</protein>
<evidence type="ECO:0000256" key="4">
    <source>
        <dbReference type="ARBA" id="ARBA00022448"/>
    </source>
</evidence>
<evidence type="ECO:0000256" key="10">
    <source>
        <dbReference type="ARBA" id="ARBA00023225"/>
    </source>
</evidence>
<proteinExistence type="inferred from homology"/>
<comment type="subcellular location">
    <subcellularLocation>
        <location evidence="1">Cell membrane</location>
        <topology evidence="1">Peripheral membrane protein</topology>
        <orientation evidence="1">Cytoplasmic side</orientation>
    </subcellularLocation>
</comment>
<name>A0A8B6X779_9BURK</name>
<dbReference type="GO" id="GO:0005886">
    <property type="term" value="C:plasma membrane"/>
    <property type="evidence" value="ECO:0007669"/>
    <property type="project" value="UniProtKB-SubCell"/>
</dbReference>
<sequence length="161" mass="18011">MAQSRMTGIPNAAAFSHLIERAADERDNAARALANASLLRDDSRNKVEMLETYRRDYLQRMRDGMERVDGPGALAQFGAFVAKLEGAIKQQTEDYAFREQVVAKARAIVLEAERKLRSLETYVARKEAIADLKAARRESKLNDEFAQRIAMTRLAAAGDHA</sequence>
<keyword evidence="8" id="KW-0653">Protein transport</keyword>
<evidence type="ECO:0000256" key="7">
    <source>
        <dbReference type="ARBA" id="ARBA00022795"/>
    </source>
</evidence>
<dbReference type="InterPro" id="IPR053716">
    <property type="entry name" value="Flag_assembly_chemotaxis_eff"/>
</dbReference>
<evidence type="ECO:0000256" key="3">
    <source>
        <dbReference type="ARBA" id="ARBA00020392"/>
    </source>
</evidence>
<dbReference type="InterPro" id="IPR012823">
    <property type="entry name" value="Flagell_FliJ"/>
</dbReference>
<keyword evidence="12" id="KW-0966">Cell projection</keyword>
<evidence type="ECO:0000313" key="12">
    <source>
        <dbReference type="RefSeq" id="WP_028312540.1"/>
    </source>
</evidence>
<dbReference type="PANTHER" id="PTHR38786">
    <property type="entry name" value="FLAGELLAR FLIJ PROTEIN"/>
    <property type="match status" value="1"/>
</dbReference>
<dbReference type="GO" id="GO:0009288">
    <property type="term" value="C:bacterial-type flagellum"/>
    <property type="evidence" value="ECO:0007669"/>
    <property type="project" value="InterPro"/>
</dbReference>
<dbReference type="GO" id="GO:0044781">
    <property type="term" value="P:bacterial-type flagellum organization"/>
    <property type="evidence" value="ECO:0007669"/>
    <property type="project" value="UniProtKB-KW"/>
</dbReference>
<gene>
    <name evidence="12" type="primary">fliJ</name>
</gene>
<dbReference type="Gene3D" id="1.10.287.1700">
    <property type="match status" value="1"/>
</dbReference>
<accession>A0A8B6X779</accession>
<dbReference type="GO" id="GO:0015031">
    <property type="term" value="P:protein transport"/>
    <property type="evidence" value="ECO:0007669"/>
    <property type="project" value="UniProtKB-KW"/>
</dbReference>
<dbReference type="PANTHER" id="PTHR38786:SF1">
    <property type="entry name" value="FLAGELLAR FLIJ PROTEIN"/>
    <property type="match status" value="1"/>
</dbReference>
<keyword evidence="11" id="KW-1185">Reference proteome</keyword>
<dbReference type="AlphaFoldDB" id="A0A8B6X779"/>
<dbReference type="Pfam" id="PF02050">
    <property type="entry name" value="FliJ"/>
    <property type="match status" value="1"/>
</dbReference>
<dbReference type="GO" id="GO:0071973">
    <property type="term" value="P:bacterial-type flagellum-dependent cell motility"/>
    <property type="evidence" value="ECO:0007669"/>
    <property type="project" value="InterPro"/>
</dbReference>
<dbReference type="Proteomes" id="UP000675920">
    <property type="component" value="Unplaced"/>
</dbReference>
<keyword evidence="10" id="KW-1006">Bacterial flagellum protein export</keyword>
<evidence type="ECO:0000256" key="2">
    <source>
        <dbReference type="ARBA" id="ARBA00010004"/>
    </source>
</evidence>